<keyword evidence="7 12" id="KW-0472">Membrane</keyword>
<evidence type="ECO:0000313" key="15">
    <source>
        <dbReference type="Proteomes" id="UP000266272"/>
    </source>
</evidence>
<evidence type="ECO:0000256" key="4">
    <source>
        <dbReference type="ARBA" id="ARBA00012350"/>
    </source>
</evidence>
<comment type="subcellular location">
    <subcellularLocation>
        <location evidence="2">Endomembrane system</location>
    </subcellularLocation>
</comment>
<proteinExistence type="inferred from homology"/>
<dbReference type="Gene3D" id="1.50.10.20">
    <property type="match status" value="1"/>
</dbReference>
<feature type="chain" id="PRO_5017179433" description="Mannan endo-1,6-alpha-mannosidase" evidence="13">
    <location>
        <begin position="23"/>
        <end position="460"/>
    </location>
</feature>
<feature type="region of interest" description="Disordered" evidence="11">
    <location>
        <begin position="401"/>
        <end position="429"/>
    </location>
</feature>
<dbReference type="GO" id="GO:0009272">
    <property type="term" value="P:fungal-type cell wall biogenesis"/>
    <property type="evidence" value="ECO:0007669"/>
    <property type="project" value="TreeGrafter"/>
</dbReference>
<dbReference type="InterPro" id="IPR005198">
    <property type="entry name" value="Glyco_hydro_76"/>
</dbReference>
<dbReference type="GO" id="GO:0016052">
    <property type="term" value="P:carbohydrate catabolic process"/>
    <property type="evidence" value="ECO:0007669"/>
    <property type="project" value="InterPro"/>
</dbReference>
<dbReference type="GO" id="GO:0008496">
    <property type="term" value="F:mannan endo-1,6-alpha-mannosidase activity"/>
    <property type="evidence" value="ECO:0007669"/>
    <property type="project" value="UniProtKB-UniRule"/>
</dbReference>
<comment type="similarity">
    <text evidence="3 10">Belongs to the glycosyl hydrolase 76 family.</text>
</comment>
<evidence type="ECO:0000256" key="6">
    <source>
        <dbReference type="ARBA" id="ARBA00022801"/>
    </source>
</evidence>
<name>A0A395NN12_TRIAR</name>
<dbReference type="EC" id="3.2.1.101" evidence="4 10"/>
<dbReference type="PANTHER" id="PTHR12145">
    <property type="entry name" value="MANNAN ENDO-1,6-ALPHA-MANNOSIDASE DCW1"/>
    <property type="match status" value="1"/>
</dbReference>
<evidence type="ECO:0000256" key="2">
    <source>
        <dbReference type="ARBA" id="ARBA00004308"/>
    </source>
</evidence>
<evidence type="ECO:0000313" key="14">
    <source>
        <dbReference type="EMBL" id="RFU77247.1"/>
    </source>
</evidence>
<keyword evidence="6 10" id="KW-0378">Hydrolase</keyword>
<dbReference type="OrthoDB" id="4187847at2759"/>
<dbReference type="PANTHER" id="PTHR12145:SF36">
    <property type="entry name" value="MANNAN ENDO-1,6-ALPHA-MANNOSIDASE DCW1"/>
    <property type="match status" value="1"/>
</dbReference>
<evidence type="ECO:0000256" key="10">
    <source>
        <dbReference type="PIRNR" id="PIRNR016302"/>
    </source>
</evidence>
<evidence type="ECO:0000256" key="11">
    <source>
        <dbReference type="SAM" id="MobiDB-lite"/>
    </source>
</evidence>
<keyword evidence="12" id="KW-0812">Transmembrane</keyword>
<evidence type="ECO:0000256" key="12">
    <source>
        <dbReference type="SAM" id="Phobius"/>
    </source>
</evidence>
<evidence type="ECO:0000256" key="1">
    <source>
        <dbReference type="ARBA" id="ARBA00001452"/>
    </source>
</evidence>
<sequence>MKSLFRPGAIAAFVSVADLAVAQQSPFSIASNNDIKKTAATIAWDLLQYYHGNETGQTPGILPGPPPAGDYYWWEGGAMWGTLIDYWYLTGDATYNDLIMQAIQWQTGPYDDFQPPNVTLSLGNDDQGFWGMTAMLAAEENFPNPPADKPQWLALAQGVFNTQASPDRHDSTCGGGLRWQIPPTNNGYSYKNSIANGCFFNLGARLARYTGNATYADWAEKTWNWMADVGFLDSKTFAIYDGADVSNNCTDINKAEFSYNNAVWVLGAAYMYNHTKSATWKSRVEKLVDHGLDTFFQKGIAYEVSCEGVGTCTTDMLSFKGYLHRWYSTMTQLAPFTAQKVLPVLKTSAQAAIKQCTGGALGRQCGFKWNTGVYDGRTGAGQEMNVIGAVSSLLIGQTKAPVTGDNGGTSKGNPNAGSNPNSFQRPAVPVTTGDRAGAGILTIILIVSISGVLGWMSFGA</sequence>
<dbReference type="InterPro" id="IPR014480">
    <property type="entry name" value="Mannan-1_6-alpha_mannosidase"/>
</dbReference>
<dbReference type="Pfam" id="PF03663">
    <property type="entry name" value="Glyco_hydro_76"/>
    <property type="match status" value="1"/>
</dbReference>
<dbReference type="STRING" id="490622.A0A395NN12"/>
<evidence type="ECO:0000256" key="5">
    <source>
        <dbReference type="ARBA" id="ARBA00022729"/>
    </source>
</evidence>
<dbReference type="AlphaFoldDB" id="A0A395NN12"/>
<comment type="catalytic activity">
    <reaction evidence="1 10">
        <text>Random hydrolysis of (1-&gt;6)-alpha-D-mannosidic linkages in unbranched (1-&gt;6)-mannans.</text>
        <dbReference type="EC" id="3.2.1.101"/>
    </reaction>
</comment>
<protein>
    <recommendedName>
        <fullName evidence="4 10">Mannan endo-1,6-alpha-mannosidase</fullName>
        <ecNumber evidence="4 10">3.2.1.101</ecNumber>
    </recommendedName>
</protein>
<dbReference type="EMBL" id="PXOA01000293">
    <property type="protein sequence ID" value="RFU77247.1"/>
    <property type="molecule type" value="Genomic_DNA"/>
</dbReference>
<dbReference type="GO" id="GO:0012505">
    <property type="term" value="C:endomembrane system"/>
    <property type="evidence" value="ECO:0007669"/>
    <property type="project" value="UniProtKB-SubCell"/>
</dbReference>
<accession>A0A395NN12</accession>
<keyword evidence="5 13" id="KW-0732">Signal</keyword>
<evidence type="ECO:0000256" key="9">
    <source>
        <dbReference type="ARBA" id="ARBA00023295"/>
    </source>
</evidence>
<feature type="transmembrane region" description="Helical" evidence="12">
    <location>
        <begin position="436"/>
        <end position="458"/>
    </location>
</feature>
<keyword evidence="15" id="KW-1185">Reference proteome</keyword>
<evidence type="ECO:0000256" key="7">
    <source>
        <dbReference type="ARBA" id="ARBA00023136"/>
    </source>
</evidence>
<evidence type="ECO:0000256" key="8">
    <source>
        <dbReference type="ARBA" id="ARBA00023180"/>
    </source>
</evidence>
<organism evidence="14 15">
    <name type="scientific">Trichoderma arundinaceum</name>
    <dbReference type="NCBI Taxonomy" id="490622"/>
    <lineage>
        <taxon>Eukaryota</taxon>
        <taxon>Fungi</taxon>
        <taxon>Dikarya</taxon>
        <taxon>Ascomycota</taxon>
        <taxon>Pezizomycotina</taxon>
        <taxon>Sordariomycetes</taxon>
        <taxon>Hypocreomycetidae</taxon>
        <taxon>Hypocreales</taxon>
        <taxon>Hypocreaceae</taxon>
        <taxon>Trichoderma</taxon>
    </lineage>
</organism>
<evidence type="ECO:0000256" key="13">
    <source>
        <dbReference type="SAM" id="SignalP"/>
    </source>
</evidence>
<feature type="signal peptide" evidence="13">
    <location>
        <begin position="1"/>
        <end position="22"/>
    </location>
</feature>
<feature type="compositionally biased region" description="Polar residues" evidence="11">
    <location>
        <begin position="411"/>
        <end position="424"/>
    </location>
</feature>
<evidence type="ECO:0000256" key="3">
    <source>
        <dbReference type="ARBA" id="ARBA00009699"/>
    </source>
</evidence>
<dbReference type="Proteomes" id="UP000266272">
    <property type="component" value="Unassembled WGS sequence"/>
</dbReference>
<reference evidence="14 15" key="1">
    <citation type="journal article" date="2018" name="PLoS Pathog.">
        <title>Evolution of structural diversity of trichothecenes, a family of toxins produced by plant pathogenic and entomopathogenic fungi.</title>
        <authorList>
            <person name="Proctor R.H."/>
            <person name="McCormick S.P."/>
            <person name="Kim H.S."/>
            <person name="Cardoza R.E."/>
            <person name="Stanley A.M."/>
            <person name="Lindo L."/>
            <person name="Kelly A."/>
            <person name="Brown D.W."/>
            <person name="Lee T."/>
            <person name="Vaughan M.M."/>
            <person name="Alexander N.J."/>
            <person name="Busman M."/>
            <person name="Gutierrez S."/>
        </authorList>
    </citation>
    <scope>NUCLEOTIDE SEQUENCE [LARGE SCALE GENOMIC DNA]</scope>
    <source>
        <strain evidence="14 15">IBT 40837</strain>
    </source>
</reference>
<keyword evidence="12" id="KW-1133">Transmembrane helix</keyword>
<dbReference type="PIRSF" id="PIRSF016302">
    <property type="entry name" value="Man_a_manosd"/>
    <property type="match status" value="1"/>
</dbReference>
<dbReference type="InterPro" id="IPR008928">
    <property type="entry name" value="6-hairpin_glycosidase_sf"/>
</dbReference>
<keyword evidence="9 10" id="KW-0326">Glycosidase</keyword>
<comment type="caution">
    <text evidence="14">The sequence shown here is derived from an EMBL/GenBank/DDBJ whole genome shotgun (WGS) entry which is preliminary data.</text>
</comment>
<dbReference type="SUPFAM" id="SSF48208">
    <property type="entry name" value="Six-hairpin glycosidases"/>
    <property type="match status" value="1"/>
</dbReference>
<dbReference type="FunFam" id="1.50.10.20:FF:000006">
    <property type="entry name" value="Mannan endo-1,6-alpha-mannosidase"/>
    <property type="match status" value="1"/>
</dbReference>
<gene>
    <name evidence="14" type="ORF">TARUN_5028</name>
</gene>
<keyword evidence="8" id="KW-0325">Glycoprotein</keyword>